<dbReference type="RefSeq" id="XP_040739706.1">
    <property type="nucleotide sequence ID" value="XM_040890970.1"/>
</dbReference>
<keyword evidence="2" id="KW-1185">Reference proteome</keyword>
<organism evidence="1 2">
    <name type="scientific">Linderina pennispora</name>
    <dbReference type="NCBI Taxonomy" id="61395"/>
    <lineage>
        <taxon>Eukaryota</taxon>
        <taxon>Fungi</taxon>
        <taxon>Fungi incertae sedis</taxon>
        <taxon>Zoopagomycota</taxon>
        <taxon>Kickxellomycotina</taxon>
        <taxon>Kickxellomycetes</taxon>
        <taxon>Kickxellales</taxon>
        <taxon>Kickxellaceae</taxon>
        <taxon>Linderina</taxon>
    </lineage>
</organism>
<dbReference type="InterPro" id="IPR023213">
    <property type="entry name" value="CAT-like_dom_sf"/>
</dbReference>
<protein>
    <submittedName>
        <fullName evidence="1">Uncharacterized protein</fullName>
    </submittedName>
</protein>
<evidence type="ECO:0000313" key="1">
    <source>
        <dbReference type="EMBL" id="ORX65557.1"/>
    </source>
</evidence>
<dbReference type="AlphaFoldDB" id="A0A1Y1VW92"/>
<dbReference type="GeneID" id="63807618"/>
<name>A0A1Y1VW92_9FUNG</name>
<evidence type="ECO:0000313" key="2">
    <source>
        <dbReference type="Proteomes" id="UP000193922"/>
    </source>
</evidence>
<gene>
    <name evidence="1" type="ORF">DL89DRAFT_310771</name>
</gene>
<accession>A0A1Y1VW92</accession>
<sequence>MGNVLYQILTYNSIEQAESPITPKSIAEMAIKSRAALGAATAPLIAQLYDTLEADPTRFTHPLIVDNMFKNTVTISNQSRVPLYTPDFGHWMPEFVTLSPEFQLGVICIIPVHPPSNDLHVAFAESEAVLGHVCMNKAWQAFLRQRAEQAIAVSCKLHSRDVSPPVIFRLAFSSIFSSNTYLVSD</sequence>
<proteinExistence type="predicted"/>
<dbReference type="OrthoDB" id="1862401at2759"/>
<dbReference type="Gene3D" id="3.30.559.10">
    <property type="entry name" value="Chloramphenicol acetyltransferase-like domain"/>
    <property type="match status" value="1"/>
</dbReference>
<reference evidence="1 2" key="1">
    <citation type="submission" date="2016-07" db="EMBL/GenBank/DDBJ databases">
        <title>Pervasive Adenine N6-methylation of Active Genes in Fungi.</title>
        <authorList>
            <consortium name="DOE Joint Genome Institute"/>
            <person name="Mondo S.J."/>
            <person name="Dannebaum R.O."/>
            <person name="Kuo R.C."/>
            <person name="Labutti K."/>
            <person name="Haridas S."/>
            <person name="Kuo A."/>
            <person name="Salamov A."/>
            <person name="Ahrendt S.R."/>
            <person name="Lipzen A."/>
            <person name="Sullivan W."/>
            <person name="Andreopoulos W.B."/>
            <person name="Clum A."/>
            <person name="Lindquist E."/>
            <person name="Daum C."/>
            <person name="Ramamoorthy G.K."/>
            <person name="Gryganskyi A."/>
            <person name="Culley D."/>
            <person name="Magnuson J.K."/>
            <person name="James T.Y."/>
            <person name="O'Malley M.A."/>
            <person name="Stajich J.E."/>
            <person name="Spatafora J.W."/>
            <person name="Visel A."/>
            <person name="Grigoriev I.V."/>
        </authorList>
    </citation>
    <scope>NUCLEOTIDE SEQUENCE [LARGE SCALE GENOMIC DNA]</scope>
    <source>
        <strain evidence="1 2">ATCC 12442</strain>
    </source>
</reference>
<comment type="caution">
    <text evidence="1">The sequence shown here is derived from an EMBL/GenBank/DDBJ whole genome shotgun (WGS) entry which is preliminary data.</text>
</comment>
<dbReference type="EMBL" id="MCFD01000026">
    <property type="protein sequence ID" value="ORX65557.1"/>
    <property type="molecule type" value="Genomic_DNA"/>
</dbReference>
<dbReference type="Proteomes" id="UP000193922">
    <property type="component" value="Unassembled WGS sequence"/>
</dbReference>